<protein>
    <recommendedName>
        <fullName evidence="1">Retrovirus-related Pol polyprotein from transposon TNT 1-94-like beta-barrel domain-containing protein</fullName>
    </recommendedName>
</protein>
<reference evidence="2 3" key="1">
    <citation type="journal article" date="2012" name="Plant Cell">
        <title>Genome comparison of barley and maize smut fungi reveals targeted loss of RNA silencing components and species-specific presence of transposable elements.</title>
        <authorList>
            <person name="Laurie J.D."/>
            <person name="Ali S."/>
            <person name="Linning R."/>
            <person name="Mannhaupt G."/>
            <person name="Wong P."/>
            <person name="Gueldener U."/>
            <person name="Muensterkoetter M."/>
            <person name="Moore R."/>
            <person name="Kahmann R."/>
            <person name="Bakkeren G."/>
            <person name="Schirawski J."/>
        </authorList>
    </citation>
    <scope>NUCLEOTIDE SEQUENCE [LARGE SCALE GENOMIC DNA]</scope>
    <source>
        <strain evidence="3">Uh4875-4</strain>
    </source>
</reference>
<dbReference type="EMBL" id="CAGI01000181">
    <property type="protein sequence ID" value="CCF53343.1"/>
    <property type="molecule type" value="Genomic_DNA"/>
</dbReference>
<evidence type="ECO:0000313" key="3">
    <source>
        <dbReference type="Proteomes" id="UP000006174"/>
    </source>
</evidence>
<dbReference type="OrthoDB" id="3257543at2759"/>
<dbReference type="HOGENOM" id="CLU_1511713_0_0_1"/>
<evidence type="ECO:0000313" key="2">
    <source>
        <dbReference type="EMBL" id="CCF53343.1"/>
    </source>
</evidence>
<dbReference type="Pfam" id="PF22936">
    <property type="entry name" value="Pol_BBD"/>
    <property type="match status" value="1"/>
</dbReference>
<organism evidence="2 3">
    <name type="scientific">Ustilago hordei</name>
    <name type="common">Barley covered smut fungus</name>
    <dbReference type="NCBI Taxonomy" id="120017"/>
    <lineage>
        <taxon>Eukaryota</taxon>
        <taxon>Fungi</taxon>
        <taxon>Dikarya</taxon>
        <taxon>Basidiomycota</taxon>
        <taxon>Ustilaginomycotina</taxon>
        <taxon>Ustilaginomycetes</taxon>
        <taxon>Ustilaginales</taxon>
        <taxon>Ustilaginaceae</taxon>
        <taxon>Ustilago</taxon>
    </lineage>
</organism>
<dbReference type="STRING" id="1128400.I2G2F0"/>
<comment type="caution">
    <text evidence="2">The sequence shown here is derived from an EMBL/GenBank/DDBJ whole genome shotgun (WGS) entry which is preliminary data.</text>
</comment>
<accession>I2G2F0</accession>
<feature type="domain" description="Retrovirus-related Pol polyprotein from transposon TNT 1-94-like beta-barrel" evidence="1">
    <location>
        <begin position="3"/>
        <end position="44"/>
    </location>
</feature>
<keyword evidence="3" id="KW-1185">Reference proteome</keyword>
<dbReference type="Proteomes" id="UP000006174">
    <property type="component" value="Unassembled WGS sequence"/>
</dbReference>
<evidence type="ECO:0000259" key="1">
    <source>
        <dbReference type="Pfam" id="PF22936"/>
    </source>
</evidence>
<name>I2G2F0_USTHO</name>
<proteinExistence type="predicted"/>
<dbReference type="InterPro" id="IPR054722">
    <property type="entry name" value="PolX-like_BBD"/>
</dbReference>
<gene>
    <name evidence="2" type="ORF">UHOR_15871</name>
</gene>
<dbReference type="AlphaFoldDB" id="I2G2F0"/>
<sequence>MICIVARGQVVINVEGHVVHLTDILYVPDANTNLISVWALANNGIHVTFESDKAHLEWPDSYNDPKRCIFSHNFIHEWCGHPGRDKTRMIEKLYKLKIKPDNCQVCAAGKSMKAQMGQSSRECAKSLMELIHVDLAMHFSMMMEFTCLLVAIDDASSFTYVKPLQAKSDALQVLREWI</sequence>